<organism evidence="1 2">
    <name type="scientific">Cichorium intybus</name>
    <name type="common">Chicory</name>
    <dbReference type="NCBI Taxonomy" id="13427"/>
    <lineage>
        <taxon>Eukaryota</taxon>
        <taxon>Viridiplantae</taxon>
        <taxon>Streptophyta</taxon>
        <taxon>Embryophyta</taxon>
        <taxon>Tracheophyta</taxon>
        <taxon>Spermatophyta</taxon>
        <taxon>Magnoliopsida</taxon>
        <taxon>eudicotyledons</taxon>
        <taxon>Gunneridae</taxon>
        <taxon>Pentapetalae</taxon>
        <taxon>asterids</taxon>
        <taxon>campanulids</taxon>
        <taxon>Asterales</taxon>
        <taxon>Asteraceae</taxon>
        <taxon>Cichorioideae</taxon>
        <taxon>Cichorieae</taxon>
        <taxon>Cichoriinae</taxon>
        <taxon>Cichorium</taxon>
    </lineage>
</organism>
<sequence length="79" mass="9293">MLKPYIIHKIFLLLIDVIIETASQHRYHSILINNLSREVSYSVHRHLSCHEHCCNSYKNVIEAGLRVVIVPFVLDVKRR</sequence>
<proteinExistence type="predicted"/>
<reference evidence="1 2" key="2">
    <citation type="journal article" date="2022" name="Mol. Ecol. Resour.">
        <title>The genomes of chicory, endive, great burdock and yacon provide insights into Asteraceae paleo-polyploidization history and plant inulin production.</title>
        <authorList>
            <person name="Fan W."/>
            <person name="Wang S."/>
            <person name="Wang H."/>
            <person name="Wang A."/>
            <person name="Jiang F."/>
            <person name="Liu H."/>
            <person name="Zhao H."/>
            <person name="Xu D."/>
            <person name="Zhang Y."/>
        </authorList>
    </citation>
    <scope>NUCLEOTIDE SEQUENCE [LARGE SCALE GENOMIC DNA]</scope>
    <source>
        <strain evidence="2">cv. Punajuju</strain>
        <tissue evidence="1">Leaves</tissue>
    </source>
</reference>
<reference evidence="2" key="1">
    <citation type="journal article" date="2022" name="Mol. Ecol. Resour.">
        <title>The genomes of chicory, endive, great burdock and yacon provide insights into Asteraceae palaeo-polyploidization history and plant inulin production.</title>
        <authorList>
            <person name="Fan W."/>
            <person name="Wang S."/>
            <person name="Wang H."/>
            <person name="Wang A."/>
            <person name="Jiang F."/>
            <person name="Liu H."/>
            <person name="Zhao H."/>
            <person name="Xu D."/>
            <person name="Zhang Y."/>
        </authorList>
    </citation>
    <scope>NUCLEOTIDE SEQUENCE [LARGE SCALE GENOMIC DNA]</scope>
    <source>
        <strain evidence="2">cv. Punajuju</strain>
    </source>
</reference>
<evidence type="ECO:0000313" key="2">
    <source>
        <dbReference type="Proteomes" id="UP001055811"/>
    </source>
</evidence>
<keyword evidence="2" id="KW-1185">Reference proteome</keyword>
<dbReference type="EMBL" id="CM042013">
    <property type="protein sequence ID" value="KAI3739958.1"/>
    <property type="molecule type" value="Genomic_DNA"/>
</dbReference>
<dbReference type="Proteomes" id="UP001055811">
    <property type="component" value="Linkage Group LG05"/>
</dbReference>
<comment type="caution">
    <text evidence="1">The sequence shown here is derived from an EMBL/GenBank/DDBJ whole genome shotgun (WGS) entry which is preliminary data.</text>
</comment>
<gene>
    <name evidence="1" type="ORF">L2E82_30372</name>
</gene>
<evidence type="ECO:0000313" key="1">
    <source>
        <dbReference type="EMBL" id="KAI3739958.1"/>
    </source>
</evidence>
<name>A0ACB9D024_CICIN</name>
<accession>A0ACB9D024</accession>
<protein>
    <submittedName>
        <fullName evidence="1">Uncharacterized protein</fullName>
    </submittedName>
</protein>